<name>A0A1V9QZ60_9LACO</name>
<dbReference type="RefSeq" id="WP_081530734.1">
    <property type="nucleotide sequence ID" value="NZ_NBEB01000061.1"/>
</dbReference>
<evidence type="ECO:0000313" key="6">
    <source>
        <dbReference type="EMBL" id="OQQ83021.1"/>
    </source>
</evidence>
<dbReference type="GO" id="GO:0004519">
    <property type="term" value="F:endonuclease activity"/>
    <property type="evidence" value="ECO:0007669"/>
    <property type="project" value="UniProtKB-KW"/>
</dbReference>
<protein>
    <recommendedName>
        <fullName evidence="4">Putative HNH nuclease YajD</fullName>
    </recommendedName>
</protein>
<dbReference type="AlphaFoldDB" id="A0A1V9QZ60"/>
<comment type="caution">
    <text evidence="6">The sequence shown here is derived from an EMBL/GenBank/DDBJ whole genome shotgun (WGS) entry which is preliminary data.</text>
</comment>
<dbReference type="GO" id="GO:0016787">
    <property type="term" value="F:hydrolase activity"/>
    <property type="evidence" value="ECO:0007669"/>
    <property type="project" value="UniProtKB-KW"/>
</dbReference>
<comment type="similarity">
    <text evidence="3">Belongs to the HNH nuclease family.</text>
</comment>
<feature type="domain" description="HNH nuclease" evidence="5">
    <location>
        <begin position="53"/>
        <end position="106"/>
    </location>
</feature>
<dbReference type="GO" id="GO:0008270">
    <property type="term" value="F:zinc ion binding"/>
    <property type="evidence" value="ECO:0007669"/>
    <property type="project" value="InterPro"/>
</dbReference>
<evidence type="ECO:0000259" key="5">
    <source>
        <dbReference type="SMART" id="SM00507"/>
    </source>
</evidence>
<evidence type="ECO:0000313" key="7">
    <source>
        <dbReference type="Proteomes" id="UP000192638"/>
    </source>
</evidence>
<evidence type="ECO:0000256" key="3">
    <source>
        <dbReference type="ARBA" id="ARBA00038412"/>
    </source>
</evidence>
<keyword evidence="6" id="KW-0255">Endonuclease</keyword>
<evidence type="ECO:0000256" key="4">
    <source>
        <dbReference type="ARBA" id="ARBA00040194"/>
    </source>
</evidence>
<evidence type="ECO:0000256" key="2">
    <source>
        <dbReference type="ARBA" id="ARBA00022801"/>
    </source>
</evidence>
<keyword evidence="1" id="KW-0540">Nuclease</keyword>
<organism evidence="6 7">
    <name type="scientific">Ligilactobacillus salivarius</name>
    <dbReference type="NCBI Taxonomy" id="1624"/>
    <lineage>
        <taxon>Bacteria</taxon>
        <taxon>Bacillati</taxon>
        <taxon>Bacillota</taxon>
        <taxon>Bacilli</taxon>
        <taxon>Lactobacillales</taxon>
        <taxon>Lactobacillaceae</taxon>
        <taxon>Ligilactobacillus</taxon>
    </lineage>
</organism>
<dbReference type="Gene3D" id="1.10.30.50">
    <property type="match status" value="1"/>
</dbReference>
<keyword evidence="2" id="KW-0378">Hydrolase</keyword>
<dbReference type="InterPro" id="IPR002711">
    <property type="entry name" value="HNH"/>
</dbReference>
<dbReference type="SMART" id="SM00507">
    <property type="entry name" value="HNHc"/>
    <property type="match status" value="1"/>
</dbReference>
<accession>A0A1V9QZ60</accession>
<gene>
    <name evidence="6" type="ORF">B6U60_06650</name>
</gene>
<dbReference type="PANTHER" id="PTHR41286">
    <property type="entry name" value="HNH NUCLEASE YAJD-RELATED"/>
    <property type="match status" value="1"/>
</dbReference>
<dbReference type="GO" id="GO:0003676">
    <property type="term" value="F:nucleic acid binding"/>
    <property type="evidence" value="ECO:0007669"/>
    <property type="project" value="InterPro"/>
</dbReference>
<sequence>MPYSPKKPCRYPGCCKLTHQTYCEEHAKLVARNYDKYQRPARTKKSYGRAWQRARNHYIQLHPFCEMCLRSGRYTQATEVHHVLPISQGGTNAQDNLMSLCKPCHSRITAEMDDRWHHRPQTYHY</sequence>
<dbReference type="GO" id="GO:0005829">
    <property type="term" value="C:cytosol"/>
    <property type="evidence" value="ECO:0007669"/>
    <property type="project" value="TreeGrafter"/>
</dbReference>
<dbReference type="PANTHER" id="PTHR41286:SF1">
    <property type="entry name" value="HNH NUCLEASE YAJD-RELATED"/>
    <property type="match status" value="1"/>
</dbReference>
<dbReference type="EMBL" id="NBEB01000061">
    <property type="protein sequence ID" value="OQQ83021.1"/>
    <property type="molecule type" value="Genomic_DNA"/>
</dbReference>
<dbReference type="Proteomes" id="UP000192638">
    <property type="component" value="Unassembled WGS sequence"/>
</dbReference>
<reference evidence="6 7" key="1">
    <citation type="submission" date="2017-03" db="EMBL/GenBank/DDBJ databases">
        <title>Phylogenomics and comparative genomics of Lactobacillus salivarius, a mammalian gut commensal.</title>
        <authorList>
            <person name="Harris H.M."/>
        </authorList>
    </citation>
    <scope>NUCLEOTIDE SEQUENCE [LARGE SCALE GENOMIC DNA]</scope>
    <source>
        <strain evidence="6 7">LMG 14477</strain>
    </source>
</reference>
<dbReference type="Pfam" id="PF01844">
    <property type="entry name" value="HNH"/>
    <property type="match status" value="1"/>
</dbReference>
<dbReference type="InterPro" id="IPR003615">
    <property type="entry name" value="HNH_nuc"/>
</dbReference>
<proteinExistence type="inferred from homology"/>
<dbReference type="CDD" id="cd00085">
    <property type="entry name" value="HNHc"/>
    <property type="match status" value="1"/>
</dbReference>
<evidence type="ECO:0000256" key="1">
    <source>
        <dbReference type="ARBA" id="ARBA00022722"/>
    </source>
</evidence>